<feature type="region of interest" description="Disordered" evidence="1">
    <location>
        <begin position="67"/>
        <end position="86"/>
    </location>
</feature>
<proteinExistence type="predicted"/>
<dbReference type="EMBL" id="CP042382">
    <property type="protein sequence ID" value="QEA39503.1"/>
    <property type="molecule type" value="Genomic_DNA"/>
</dbReference>
<keyword evidence="4" id="KW-1185">Reference proteome</keyword>
<dbReference type="AlphaFoldDB" id="A0A5B8SX56"/>
<sequence length="86" mass="9148">MKNNLLAASLLALSLASGMALAAGTDSAAMQEHRQKLQQQAQQAAETEGHGSDAHVQALQKQVQELEAMVDELSTEEKAENAKSDM</sequence>
<feature type="compositionally biased region" description="Basic and acidic residues" evidence="1">
    <location>
        <begin position="75"/>
        <end position="86"/>
    </location>
</feature>
<reference evidence="3 4" key="1">
    <citation type="submission" date="2019-06" db="EMBL/GenBank/DDBJ databases">
        <title>Genome analyses of bacteria isolated from kimchi.</title>
        <authorList>
            <person name="Lee S."/>
            <person name="Ahn S."/>
            <person name="Roh S."/>
        </authorList>
    </citation>
    <scope>NUCLEOTIDE SEQUENCE [LARGE SCALE GENOMIC DNA]</scope>
    <source>
        <strain evidence="3 4">CBA4606</strain>
    </source>
</reference>
<gene>
    <name evidence="3" type="ORF">FGL86_10725</name>
</gene>
<evidence type="ECO:0000256" key="1">
    <source>
        <dbReference type="SAM" id="MobiDB-lite"/>
    </source>
</evidence>
<evidence type="ECO:0000256" key="2">
    <source>
        <dbReference type="SAM" id="SignalP"/>
    </source>
</evidence>
<protein>
    <submittedName>
        <fullName evidence="3">Uncharacterized protein</fullName>
    </submittedName>
</protein>
<feature type="region of interest" description="Disordered" evidence="1">
    <location>
        <begin position="33"/>
        <end position="56"/>
    </location>
</feature>
<accession>A0A5B8SX56</accession>
<dbReference type="Proteomes" id="UP000321272">
    <property type="component" value="Chromosome"/>
</dbReference>
<organism evidence="3 4">
    <name type="scientific">Pistricoccus aurantiacus</name>
    <dbReference type="NCBI Taxonomy" id="1883414"/>
    <lineage>
        <taxon>Bacteria</taxon>
        <taxon>Pseudomonadati</taxon>
        <taxon>Pseudomonadota</taxon>
        <taxon>Gammaproteobacteria</taxon>
        <taxon>Oceanospirillales</taxon>
        <taxon>Halomonadaceae</taxon>
        <taxon>Pistricoccus</taxon>
    </lineage>
</organism>
<dbReference type="KEGG" id="paur:FGL86_10725"/>
<keyword evidence="2" id="KW-0732">Signal</keyword>
<name>A0A5B8SX56_9GAMM</name>
<evidence type="ECO:0000313" key="4">
    <source>
        <dbReference type="Proteomes" id="UP000321272"/>
    </source>
</evidence>
<evidence type="ECO:0000313" key="3">
    <source>
        <dbReference type="EMBL" id="QEA39503.1"/>
    </source>
</evidence>
<feature type="chain" id="PRO_5022950765" evidence="2">
    <location>
        <begin position="23"/>
        <end position="86"/>
    </location>
</feature>
<feature type="signal peptide" evidence="2">
    <location>
        <begin position="1"/>
        <end position="22"/>
    </location>
</feature>
<dbReference type="RefSeq" id="WP_147184554.1">
    <property type="nucleotide sequence ID" value="NZ_CP042382.1"/>
</dbReference>